<accession>A0A6J4V249</accession>
<protein>
    <submittedName>
        <fullName evidence="1">Uncharacterized protein</fullName>
    </submittedName>
</protein>
<proteinExistence type="predicted"/>
<gene>
    <name evidence="1" type="ORF">AVDCRST_MAG59-3022</name>
</gene>
<name>A0A6J4V249_9BACT</name>
<sequence>MDESPPGLILDDLYRVLGDRDPASVRLVVEAVEPSPGIVRIRYALVGADGEPILDADLAPIVLVGGIDPDGVATVRPGASYFVPPKRSSAFDEPG</sequence>
<organism evidence="1">
    <name type="scientific">uncultured Thermomicrobiales bacterium</name>
    <dbReference type="NCBI Taxonomy" id="1645740"/>
    <lineage>
        <taxon>Bacteria</taxon>
        <taxon>Pseudomonadati</taxon>
        <taxon>Thermomicrobiota</taxon>
        <taxon>Thermomicrobia</taxon>
        <taxon>Thermomicrobiales</taxon>
        <taxon>environmental samples</taxon>
    </lineage>
</organism>
<reference evidence="1" key="1">
    <citation type="submission" date="2020-02" db="EMBL/GenBank/DDBJ databases">
        <authorList>
            <person name="Meier V. D."/>
        </authorList>
    </citation>
    <scope>NUCLEOTIDE SEQUENCE</scope>
    <source>
        <strain evidence="1">AVDCRST_MAG59</strain>
    </source>
</reference>
<dbReference type="EMBL" id="CADCWF010000204">
    <property type="protein sequence ID" value="CAA9565838.1"/>
    <property type="molecule type" value="Genomic_DNA"/>
</dbReference>
<evidence type="ECO:0000313" key="1">
    <source>
        <dbReference type="EMBL" id="CAA9565838.1"/>
    </source>
</evidence>
<dbReference type="AlphaFoldDB" id="A0A6J4V249"/>